<keyword evidence="10" id="KW-1185">Reference proteome</keyword>
<dbReference type="SUPFAM" id="SSF88946">
    <property type="entry name" value="Sigma2 domain of RNA polymerase sigma factors"/>
    <property type="match status" value="1"/>
</dbReference>
<keyword evidence="2" id="KW-0805">Transcription regulation</keyword>
<dbReference type="InterPro" id="IPR039425">
    <property type="entry name" value="RNA_pol_sigma-70-like"/>
</dbReference>
<protein>
    <submittedName>
        <fullName evidence="9">ECF RNA polymerase sigma factor SigW</fullName>
    </submittedName>
</protein>
<dbReference type="EMBL" id="CP036262">
    <property type="protein sequence ID" value="QDS92187.1"/>
    <property type="molecule type" value="Genomic_DNA"/>
</dbReference>
<keyword evidence="3" id="KW-0731">Sigma factor</keyword>
<dbReference type="GO" id="GO:0006352">
    <property type="term" value="P:DNA-templated transcription initiation"/>
    <property type="evidence" value="ECO:0007669"/>
    <property type="project" value="InterPro"/>
</dbReference>
<feature type="domain" description="RNA polymerase sigma-70 region 2" evidence="7">
    <location>
        <begin position="32"/>
        <end position="99"/>
    </location>
</feature>
<sequence>MAFMDDESSFDLIDDPTVLAGAVGDRRALREIYEATSDRVFGLMVRMVGIQDAEDLTQHVFVHAFSKLHQFSGEAKFETWLYRLATNEALQYLRREKRRRTSELVVEPTTQQPDLVVQEERASQVHQALAALDPELRAIFILKEENQLSYQEIAATLKIPEGTVGSRLNRARRELKRLLGDAETGRQGDRETGRQGDRETGRQGDRETGRQGVKGVKE</sequence>
<accession>A0A517MBN4</accession>
<evidence type="ECO:0000256" key="5">
    <source>
        <dbReference type="ARBA" id="ARBA00023163"/>
    </source>
</evidence>
<dbReference type="GO" id="GO:0003677">
    <property type="term" value="F:DNA binding"/>
    <property type="evidence" value="ECO:0007669"/>
    <property type="project" value="UniProtKB-KW"/>
</dbReference>
<evidence type="ECO:0000313" key="9">
    <source>
        <dbReference type="EMBL" id="QDS92187.1"/>
    </source>
</evidence>
<evidence type="ECO:0000259" key="7">
    <source>
        <dbReference type="Pfam" id="PF04542"/>
    </source>
</evidence>
<reference evidence="9 10" key="1">
    <citation type="submission" date="2019-02" db="EMBL/GenBank/DDBJ databases">
        <title>Deep-cultivation of Planctomycetes and their phenomic and genomic characterization uncovers novel biology.</title>
        <authorList>
            <person name="Wiegand S."/>
            <person name="Jogler M."/>
            <person name="Boedeker C."/>
            <person name="Pinto D."/>
            <person name="Vollmers J."/>
            <person name="Rivas-Marin E."/>
            <person name="Kohn T."/>
            <person name="Peeters S.H."/>
            <person name="Heuer A."/>
            <person name="Rast P."/>
            <person name="Oberbeckmann S."/>
            <person name="Bunk B."/>
            <person name="Jeske O."/>
            <person name="Meyerdierks A."/>
            <person name="Storesund J.E."/>
            <person name="Kallscheuer N."/>
            <person name="Luecker S."/>
            <person name="Lage O.M."/>
            <person name="Pohl T."/>
            <person name="Merkel B.J."/>
            <person name="Hornburger P."/>
            <person name="Mueller R.-W."/>
            <person name="Bruemmer F."/>
            <person name="Labrenz M."/>
            <person name="Spormann A.M."/>
            <person name="Op den Camp H."/>
            <person name="Overmann J."/>
            <person name="Amann R."/>
            <person name="Jetten M.S.M."/>
            <person name="Mascher T."/>
            <person name="Medema M.H."/>
            <person name="Devos D.P."/>
            <person name="Kaster A.-K."/>
            <person name="Ovreas L."/>
            <person name="Rohde M."/>
            <person name="Galperin M.Y."/>
            <person name="Jogler C."/>
        </authorList>
    </citation>
    <scope>NUCLEOTIDE SEQUENCE [LARGE SCALE GENOMIC DNA]</scope>
    <source>
        <strain evidence="9 10">FF011L</strain>
    </source>
</reference>
<dbReference type="KEGG" id="rml:FF011L_09240"/>
<dbReference type="PANTHER" id="PTHR43133:SF8">
    <property type="entry name" value="RNA POLYMERASE SIGMA FACTOR HI_1459-RELATED"/>
    <property type="match status" value="1"/>
</dbReference>
<dbReference type="Pfam" id="PF08281">
    <property type="entry name" value="Sigma70_r4_2"/>
    <property type="match status" value="1"/>
</dbReference>
<dbReference type="InterPro" id="IPR007627">
    <property type="entry name" value="RNA_pol_sigma70_r2"/>
</dbReference>
<dbReference type="InterPro" id="IPR013324">
    <property type="entry name" value="RNA_pol_sigma_r3/r4-like"/>
</dbReference>
<evidence type="ECO:0000256" key="4">
    <source>
        <dbReference type="ARBA" id="ARBA00023125"/>
    </source>
</evidence>
<dbReference type="Proteomes" id="UP000320672">
    <property type="component" value="Chromosome"/>
</dbReference>
<organism evidence="9 10">
    <name type="scientific">Roseimaritima multifibrata</name>
    <dbReference type="NCBI Taxonomy" id="1930274"/>
    <lineage>
        <taxon>Bacteria</taxon>
        <taxon>Pseudomonadati</taxon>
        <taxon>Planctomycetota</taxon>
        <taxon>Planctomycetia</taxon>
        <taxon>Pirellulales</taxon>
        <taxon>Pirellulaceae</taxon>
        <taxon>Roseimaritima</taxon>
    </lineage>
</organism>
<dbReference type="GO" id="GO:0016987">
    <property type="term" value="F:sigma factor activity"/>
    <property type="evidence" value="ECO:0007669"/>
    <property type="project" value="UniProtKB-KW"/>
</dbReference>
<dbReference type="InterPro" id="IPR014284">
    <property type="entry name" value="RNA_pol_sigma-70_dom"/>
</dbReference>
<proteinExistence type="inferred from homology"/>
<dbReference type="Gene3D" id="1.10.1740.10">
    <property type="match status" value="1"/>
</dbReference>
<dbReference type="InterPro" id="IPR013249">
    <property type="entry name" value="RNA_pol_sigma70_r4_t2"/>
</dbReference>
<dbReference type="CDD" id="cd06171">
    <property type="entry name" value="Sigma70_r4"/>
    <property type="match status" value="1"/>
</dbReference>
<evidence type="ECO:0000256" key="1">
    <source>
        <dbReference type="ARBA" id="ARBA00010641"/>
    </source>
</evidence>
<dbReference type="AlphaFoldDB" id="A0A517MBN4"/>
<feature type="domain" description="RNA polymerase sigma factor 70 region 4 type 2" evidence="8">
    <location>
        <begin position="124"/>
        <end position="175"/>
    </location>
</feature>
<evidence type="ECO:0000256" key="2">
    <source>
        <dbReference type="ARBA" id="ARBA00023015"/>
    </source>
</evidence>
<dbReference type="InterPro" id="IPR036388">
    <property type="entry name" value="WH-like_DNA-bd_sf"/>
</dbReference>
<keyword evidence="4" id="KW-0238">DNA-binding</keyword>
<comment type="similarity">
    <text evidence="1">Belongs to the sigma-70 factor family. ECF subfamily.</text>
</comment>
<feature type="region of interest" description="Disordered" evidence="6">
    <location>
        <begin position="177"/>
        <end position="218"/>
    </location>
</feature>
<evidence type="ECO:0000256" key="6">
    <source>
        <dbReference type="SAM" id="MobiDB-lite"/>
    </source>
</evidence>
<dbReference type="InterPro" id="IPR013325">
    <property type="entry name" value="RNA_pol_sigma_r2"/>
</dbReference>
<evidence type="ECO:0000256" key="3">
    <source>
        <dbReference type="ARBA" id="ARBA00023082"/>
    </source>
</evidence>
<gene>
    <name evidence="9" type="primary">sigW_3</name>
    <name evidence="9" type="ORF">FF011L_09240</name>
</gene>
<dbReference type="PANTHER" id="PTHR43133">
    <property type="entry name" value="RNA POLYMERASE ECF-TYPE SIGMA FACTO"/>
    <property type="match status" value="1"/>
</dbReference>
<dbReference type="Pfam" id="PF04542">
    <property type="entry name" value="Sigma70_r2"/>
    <property type="match status" value="1"/>
</dbReference>
<dbReference type="NCBIfam" id="TIGR02937">
    <property type="entry name" value="sigma70-ECF"/>
    <property type="match status" value="1"/>
</dbReference>
<dbReference type="Gene3D" id="1.10.10.10">
    <property type="entry name" value="Winged helix-like DNA-binding domain superfamily/Winged helix DNA-binding domain"/>
    <property type="match status" value="1"/>
</dbReference>
<evidence type="ECO:0000313" key="10">
    <source>
        <dbReference type="Proteomes" id="UP000320672"/>
    </source>
</evidence>
<dbReference type="SUPFAM" id="SSF88659">
    <property type="entry name" value="Sigma3 and sigma4 domains of RNA polymerase sigma factors"/>
    <property type="match status" value="1"/>
</dbReference>
<keyword evidence="5" id="KW-0804">Transcription</keyword>
<evidence type="ECO:0000259" key="8">
    <source>
        <dbReference type="Pfam" id="PF08281"/>
    </source>
</evidence>
<name>A0A517MBN4_9BACT</name>